<gene>
    <name evidence="3" type="ORF">H4W34_005063</name>
</gene>
<evidence type="ECO:0000256" key="1">
    <source>
        <dbReference type="ARBA" id="ARBA00006817"/>
    </source>
</evidence>
<accession>A0ABR9JYQ7</accession>
<feature type="domain" description="Activator of Hsp90 ATPase homologue 1/2-like C-terminal" evidence="2">
    <location>
        <begin position="16"/>
        <end position="136"/>
    </location>
</feature>
<evidence type="ECO:0000259" key="2">
    <source>
        <dbReference type="Pfam" id="PF08327"/>
    </source>
</evidence>
<organism evidence="3 4">
    <name type="scientific">Actinomadura algeriensis</name>
    <dbReference type="NCBI Taxonomy" id="1679523"/>
    <lineage>
        <taxon>Bacteria</taxon>
        <taxon>Bacillati</taxon>
        <taxon>Actinomycetota</taxon>
        <taxon>Actinomycetes</taxon>
        <taxon>Streptosporangiales</taxon>
        <taxon>Thermomonosporaceae</taxon>
        <taxon>Actinomadura</taxon>
    </lineage>
</organism>
<evidence type="ECO:0000313" key="4">
    <source>
        <dbReference type="Proteomes" id="UP000627838"/>
    </source>
</evidence>
<dbReference type="InterPro" id="IPR013538">
    <property type="entry name" value="ASHA1/2-like_C"/>
</dbReference>
<reference evidence="3 4" key="1">
    <citation type="submission" date="2020-10" db="EMBL/GenBank/DDBJ databases">
        <title>Sequencing the genomes of 1000 actinobacteria strains.</title>
        <authorList>
            <person name="Klenk H.-P."/>
        </authorList>
    </citation>
    <scope>NUCLEOTIDE SEQUENCE [LARGE SCALE GENOMIC DNA]</scope>
    <source>
        <strain evidence="3 4">DSM 46744</strain>
    </source>
</reference>
<dbReference type="RefSeq" id="WP_192761474.1">
    <property type="nucleotide sequence ID" value="NZ_JADBDZ010000001.1"/>
</dbReference>
<dbReference type="Proteomes" id="UP000627838">
    <property type="component" value="Unassembled WGS sequence"/>
</dbReference>
<sequence>MAESTGFPYALTRELDAPVDAVWSAWTDSARYGEWASAEEVSLDVRPGGAWSSVMVVPGGMRVPTSGSYVEVETGKRLVMGMDVPGRQEPVLMTLELDGDGDRTRITLSQVLDGAEERDQAEQGSGMLLDGLRSYLAGA</sequence>
<dbReference type="CDD" id="cd07814">
    <property type="entry name" value="SRPBCC_CalC_Aha1-like"/>
    <property type="match status" value="1"/>
</dbReference>
<dbReference type="Gene3D" id="3.30.530.20">
    <property type="match status" value="1"/>
</dbReference>
<evidence type="ECO:0000313" key="3">
    <source>
        <dbReference type="EMBL" id="MBE1535230.1"/>
    </source>
</evidence>
<dbReference type="InterPro" id="IPR023393">
    <property type="entry name" value="START-like_dom_sf"/>
</dbReference>
<protein>
    <submittedName>
        <fullName evidence="3">Uncharacterized protein YndB with AHSA1/START domain</fullName>
    </submittedName>
</protein>
<dbReference type="SUPFAM" id="SSF55961">
    <property type="entry name" value="Bet v1-like"/>
    <property type="match status" value="1"/>
</dbReference>
<comment type="caution">
    <text evidence="3">The sequence shown here is derived from an EMBL/GenBank/DDBJ whole genome shotgun (WGS) entry which is preliminary data.</text>
</comment>
<keyword evidence="4" id="KW-1185">Reference proteome</keyword>
<name>A0ABR9JYQ7_9ACTN</name>
<dbReference type="Pfam" id="PF08327">
    <property type="entry name" value="AHSA1"/>
    <property type="match status" value="1"/>
</dbReference>
<comment type="similarity">
    <text evidence="1">Belongs to the AHA1 family.</text>
</comment>
<dbReference type="EMBL" id="JADBDZ010000001">
    <property type="protein sequence ID" value="MBE1535230.1"/>
    <property type="molecule type" value="Genomic_DNA"/>
</dbReference>
<proteinExistence type="inferred from homology"/>